<evidence type="ECO:0000256" key="3">
    <source>
        <dbReference type="ARBA" id="ARBA00022475"/>
    </source>
</evidence>
<dbReference type="RefSeq" id="WP_106461032.1">
    <property type="nucleotide sequence ID" value="NZ_JBGMEF010000041.1"/>
</dbReference>
<reference evidence="10 11" key="1">
    <citation type="journal article" date="2025" name="Anaerobe">
        <title>Description of Anaerococcus kampingiae sp. nov., Anaerococcus groningensis sp. nov., Anaerococcus martiniensis sp. nov., and Anaerococcus cruorum sp. nov., isolated from human clinical specimens.</title>
        <authorList>
            <person name="Boiten K.E."/>
            <person name="Meijer J."/>
            <person name="van Wezel E.M."/>
            <person name="Veloo A.C.M."/>
        </authorList>
    </citation>
    <scope>NUCLEOTIDE SEQUENCE [LARGE SCALE GENOMIC DNA]</scope>
    <source>
        <strain evidence="10 11">ENR0874</strain>
    </source>
</reference>
<proteinExistence type="inferred from homology"/>
<organism evidence="10 11">
    <name type="scientific">Anaerococcus kampingae</name>
    <dbReference type="NCBI Taxonomy" id="3115614"/>
    <lineage>
        <taxon>Bacteria</taxon>
        <taxon>Bacillati</taxon>
        <taxon>Bacillota</taxon>
        <taxon>Tissierellia</taxon>
        <taxon>Tissierellales</taxon>
        <taxon>Peptoniphilaceae</taxon>
        <taxon>Anaerococcus</taxon>
    </lineage>
</organism>
<feature type="transmembrane region" description="Helical" evidence="9">
    <location>
        <begin position="12"/>
        <end position="32"/>
    </location>
</feature>
<sequence>MLSKFFKKIPAATIIVPLFVGALINSLAPSVFDLGPMTKAIASPDGLNAIIDITLLAVGSQLTLARLKKALHRGLVLLLSKWLTSIALGYIFFKAFGRNGIFGISALAFIAAISNQNNSIFIGISGDYGDEYDIASAAITAIISVPIFTYFTLSMLGIADITPTSILDLAMPILLGIFLGNIDQGFCEFLAGTQKYIMPFLGFAIGCGINLSTILRGGAGGFILSLLTIGAAFVISLPLDIFINKRPGWAAIAIYTAAGNSVIVPALVAELDPSWQAYESLAAAQLGTVVIVSSILVPLAASFWLKIRKAK</sequence>
<dbReference type="Proteomes" id="UP001637994">
    <property type="component" value="Unassembled WGS sequence"/>
</dbReference>
<keyword evidence="3" id="KW-1003">Cell membrane</keyword>
<feature type="transmembrane region" description="Helical" evidence="9">
    <location>
        <begin position="249"/>
        <end position="269"/>
    </location>
</feature>
<keyword evidence="5 9" id="KW-0812">Transmembrane</keyword>
<dbReference type="Pfam" id="PF03812">
    <property type="entry name" value="KdgT"/>
    <property type="match status" value="1"/>
</dbReference>
<evidence type="ECO:0000256" key="2">
    <source>
        <dbReference type="ARBA" id="ARBA00022448"/>
    </source>
</evidence>
<feature type="transmembrane region" description="Helical" evidence="9">
    <location>
        <begin position="221"/>
        <end position="242"/>
    </location>
</feature>
<evidence type="ECO:0000313" key="10">
    <source>
        <dbReference type="EMBL" id="MFO3667919.1"/>
    </source>
</evidence>
<keyword evidence="4" id="KW-0762">Sugar transport</keyword>
<evidence type="ECO:0000256" key="5">
    <source>
        <dbReference type="ARBA" id="ARBA00022692"/>
    </source>
</evidence>
<gene>
    <name evidence="10" type="ORF">ACCQ42_09065</name>
</gene>
<accession>A0ABW9MF60</accession>
<feature type="transmembrane region" description="Helical" evidence="9">
    <location>
        <begin position="134"/>
        <end position="159"/>
    </location>
</feature>
<evidence type="ECO:0000313" key="11">
    <source>
        <dbReference type="Proteomes" id="UP001637994"/>
    </source>
</evidence>
<comment type="similarity">
    <text evidence="1">Belongs to the KdgT transporter family.</text>
</comment>
<keyword evidence="2" id="KW-0813">Transport</keyword>
<protein>
    <submittedName>
        <fullName evidence="10">2-keto-3-deoxygluconate permease</fullName>
    </submittedName>
</protein>
<dbReference type="InterPro" id="IPR004684">
    <property type="entry name" value="2keto-3dGluconate_permease"/>
</dbReference>
<keyword evidence="7 9" id="KW-1133">Transmembrane helix</keyword>
<keyword evidence="6" id="KW-0769">Symport</keyword>
<dbReference type="EMBL" id="JBGMEF010000041">
    <property type="protein sequence ID" value="MFO3667919.1"/>
    <property type="molecule type" value="Genomic_DNA"/>
</dbReference>
<feature type="transmembrane region" description="Helical" evidence="9">
    <location>
        <begin position="165"/>
        <end position="184"/>
    </location>
</feature>
<evidence type="ECO:0000256" key="4">
    <source>
        <dbReference type="ARBA" id="ARBA00022597"/>
    </source>
</evidence>
<keyword evidence="11" id="KW-1185">Reference proteome</keyword>
<feature type="transmembrane region" description="Helical" evidence="9">
    <location>
        <begin position="281"/>
        <end position="305"/>
    </location>
</feature>
<feature type="transmembrane region" description="Helical" evidence="9">
    <location>
        <begin position="99"/>
        <end position="122"/>
    </location>
</feature>
<evidence type="ECO:0000256" key="6">
    <source>
        <dbReference type="ARBA" id="ARBA00022847"/>
    </source>
</evidence>
<evidence type="ECO:0000256" key="1">
    <source>
        <dbReference type="ARBA" id="ARBA00006430"/>
    </source>
</evidence>
<comment type="caution">
    <text evidence="10">The sequence shown here is derived from an EMBL/GenBank/DDBJ whole genome shotgun (WGS) entry which is preliminary data.</text>
</comment>
<keyword evidence="8 9" id="KW-0472">Membrane</keyword>
<feature type="transmembrane region" description="Helical" evidence="9">
    <location>
        <begin position="74"/>
        <end position="93"/>
    </location>
</feature>
<feature type="transmembrane region" description="Helical" evidence="9">
    <location>
        <begin position="196"/>
        <end position="215"/>
    </location>
</feature>
<evidence type="ECO:0000256" key="9">
    <source>
        <dbReference type="SAM" id="Phobius"/>
    </source>
</evidence>
<evidence type="ECO:0000256" key="8">
    <source>
        <dbReference type="ARBA" id="ARBA00023136"/>
    </source>
</evidence>
<name>A0ABW9MF60_9FIRM</name>
<evidence type="ECO:0000256" key="7">
    <source>
        <dbReference type="ARBA" id="ARBA00022989"/>
    </source>
</evidence>